<comment type="caution">
    <text evidence="2">The sequence shown here is derived from an EMBL/GenBank/DDBJ whole genome shotgun (WGS) entry which is preliminary data.</text>
</comment>
<protein>
    <submittedName>
        <fullName evidence="2">Uncharacterized protein</fullName>
    </submittedName>
</protein>
<dbReference type="Proteomes" id="UP000076858">
    <property type="component" value="Unassembled WGS sequence"/>
</dbReference>
<dbReference type="OrthoDB" id="6370123at2759"/>
<feature type="compositionally biased region" description="Polar residues" evidence="1">
    <location>
        <begin position="395"/>
        <end position="404"/>
    </location>
</feature>
<evidence type="ECO:0000313" key="3">
    <source>
        <dbReference type="Proteomes" id="UP000076858"/>
    </source>
</evidence>
<feature type="region of interest" description="Disordered" evidence="1">
    <location>
        <begin position="395"/>
        <end position="437"/>
    </location>
</feature>
<keyword evidence="3" id="KW-1185">Reference proteome</keyword>
<name>A0A0P5SMZ8_9CRUS</name>
<evidence type="ECO:0000313" key="2">
    <source>
        <dbReference type="EMBL" id="KZS20917.1"/>
    </source>
</evidence>
<reference evidence="2 3" key="1">
    <citation type="submission" date="2016-03" db="EMBL/GenBank/DDBJ databases">
        <title>EvidentialGene: Evidence-directed Construction of Genes on Genomes.</title>
        <authorList>
            <person name="Gilbert D.G."/>
            <person name="Choi J.-H."/>
            <person name="Mockaitis K."/>
            <person name="Colbourne J."/>
            <person name="Pfrender M."/>
        </authorList>
    </citation>
    <scope>NUCLEOTIDE SEQUENCE [LARGE SCALE GENOMIC DNA]</scope>
    <source>
        <strain evidence="2 3">Xinb3</strain>
        <tissue evidence="2">Complete organism</tissue>
    </source>
</reference>
<evidence type="ECO:0000256" key="1">
    <source>
        <dbReference type="SAM" id="MobiDB-lite"/>
    </source>
</evidence>
<sequence>MDASRQSRRTRKVVNYVAMNGDRSDDSEDDIVNCVNVKLAVPTATVTKLSKLSKLKLGTRKAKLPKCDDTKLTKLKPILDDMEPTKLFMTSPCLTSNMEEIELSIAEPELTTHSIFSQETVITSSCECLSPHEFTDSSESDTFCSTVEIITPMNEDTKINTKCDPAILKTNEDRIIKRRIINENLGQQKKVKIDTEESKHQNTFSGYESSVSKPDVDVSPVPLQIYRLPTCLLGTDKASLENHVNISQQLAASSTSSFGAHEEVSTFQKNYVQSPVQPTNQLVKHNRSSEIECSLGAVSLNIIKTSDDSGSIIKSPMSALLTPKLTKSAIKEGCTSKVQATKNIVANLKLKRNSANLMKSRERSKNTSAPTVIDEQIIKASLSVMNDGDIAELNTSRNVTNPPHSVNILKPPSPQSRKLAVKWKPPGKAGGISTPLGGTSQAIGIRLGLSRNQRASKPLHPDVKVKI</sequence>
<proteinExistence type="predicted"/>
<organism evidence="2 3">
    <name type="scientific">Daphnia magna</name>
    <dbReference type="NCBI Taxonomy" id="35525"/>
    <lineage>
        <taxon>Eukaryota</taxon>
        <taxon>Metazoa</taxon>
        <taxon>Ecdysozoa</taxon>
        <taxon>Arthropoda</taxon>
        <taxon>Crustacea</taxon>
        <taxon>Branchiopoda</taxon>
        <taxon>Diplostraca</taxon>
        <taxon>Cladocera</taxon>
        <taxon>Anomopoda</taxon>
        <taxon>Daphniidae</taxon>
        <taxon>Daphnia</taxon>
    </lineage>
</organism>
<feature type="region of interest" description="Disordered" evidence="1">
    <location>
        <begin position="192"/>
        <end position="211"/>
    </location>
</feature>
<accession>A0A0P5SMZ8</accession>
<dbReference type="AlphaFoldDB" id="A0A0P5SMZ8"/>
<dbReference type="EMBL" id="LRGB01000085">
    <property type="protein sequence ID" value="KZS20917.1"/>
    <property type="molecule type" value="Genomic_DNA"/>
</dbReference>
<gene>
    <name evidence="2" type="ORF">APZ42_012272</name>
</gene>